<dbReference type="AlphaFoldDB" id="A0AAU9QTG9"/>
<sequence>MLHGLASIKAHPATDVFYQAILFHLNLSSFVFGLNFNESTVPFRDFFIMSGLGWFSLQSDET</sequence>
<accession>A0AAU9QTG9</accession>
<proteinExistence type="predicted"/>
<reference evidence="1" key="1">
    <citation type="submission" date="2022-01" db="EMBL/GenBank/DDBJ databases">
        <authorList>
            <person name="Lagorce A."/>
        </authorList>
    </citation>
    <scope>NUCLEOTIDE SEQUENCE</scope>
    <source>
        <strain evidence="1">Th15_F1_A12</strain>
    </source>
</reference>
<protein>
    <submittedName>
        <fullName evidence="1">Uncharacterized protein</fullName>
    </submittedName>
</protein>
<evidence type="ECO:0000313" key="2">
    <source>
        <dbReference type="Proteomes" id="UP001295462"/>
    </source>
</evidence>
<comment type="caution">
    <text evidence="1">The sequence shown here is derived from an EMBL/GenBank/DDBJ whole genome shotgun (WGS) entry which is preliminary data.</text>
</comment>
<name>A0AAU9QTG9_9VIBR</name>
<gene>
    <name evidence="1" type="ORF">THF1A12_40177</name>
</gene>
<dbReference type="Proteomes" id="UP001295462">
    <property type="component" value="Unassembled WGS sequence"/>
</dbReference>
<organism evidence="1 2">
    <name type="scientific">Vibrio jasicida</name>
    <dbReference type="NCBI Taxonomy" id="766224"/>
    <lineage>
        <taxon>Bacteria</taxon>
        <taxon>Pseudomonadati</taxon>
        <taxon>Pseudomonadota</taxon>
        <taxon>Gammaproteobacteria</taxon>
        <taxon>Vibrionales</taxon>
        <taxon>Vibrionaceae</taxon>
        <taxon>Vibrio</taxon>
    </lineage>
</organism>
<dbReference type="EMBL" id="CAKMUD010000094">
    <property type="protein sequence ID" value="CAH1599521.1"/>
    <property type="molecule type" value="Genomic_DNA"/>
</dbReference>
<evidence type="ECO:0000313" key="1">
    <source>
        <dbReference type="EMBL" id="CAH1599521.1"/>
    </source>
</evidence>